<keyword evidence="3" id="KW-1185">Reference proteome</keyword>
<evidence type="ECO:0000313" key="2">
    <source>
        <dbReference type="EMBL" id="ETN85623.1"/>
    </source>
</evidence>
<name>W2TUW9_NECAM</name>
<evidence type="ECO:0008006" key="4">
    <source>
        <dbReference type="Google" id="ProtNLM"/>
    </source>
</evidence>
<keyword evidence="1" id="KW-0732">Signal</keyword>
<dbReference type="Proteomes" id="UP000053676">
    <property type="component" value="Unassembled WGS sequence"/>
</dbReference>
<sequence>MRNLILVAFCTSIAAANNAVNCKSQGETISFVKGLRPHVIESVEKFIGRTLAKDTIIGMTDVTTRDDKYYVYITINEEENPPQFIVFEDRNGELANGRRYDFHTEMFPITQYCPKMAKK</sequence>
<reference evidence="3" key="1">
    <citation type="journal article" date="2014" name="Nat. Genet.">
        <title>Genome of the human hookworm Necator americanus.</title>
        <authorList>
            <person name="Tang Y.T."/>
            <person name="Gao X."/>
            <person name="Rosa B.A."/>
            <person name="Abubucker S."/>
            <person name="Hallsworth-Pepin K."/>
            <person name="Martin J."/>
            <person name="Tyagi R."/>
            <person name="Heizer E."/>
            <person name="Zhang X."/>
            <person name="Bhonagiri-Palsikar V."/>
            <person name="Minx P."/>
            <person name="Warren W.C."/>
            <person name="Wang Q."/>
            <person name="Zhan B."/>
            <person name="Hotez P.J."/>
            <person name="Sternberg P.W."/>
            <person name="Dougall A."/>
            <person name="Gaze S.T."/>
            <person name="Mulvenna J."/>
            <person name="Sotillo J."/>
            <person name="Ranganathan S."/>
            <person name="Rabelo E.M."/>
            <person name="Wilson R.K."/>
            <person name="Felgner P.L."/>
            <person name="Bethony J."/>
            <person name="Hawdon J.M."/>
            <person name="Gasser R.B."/>
            <person name="Loukas A."/>
            <person name="Mitreva M."/>
        </authorList>
    </citation>
    <scope>NUCLEOTIDE SEQUENCE [LARGE SCALE GENOMIC DNA]</scope>
</reference>
<dbReference type="KEGG" id="nai:NECAME_06326"/>
<feature type="signal peptide" evidence="1">
    <location>
        <begin position="1"/>
        <end position="15"/>
    </location>
</feature>
<dbReference type="EMBL" id="KI657700">
    <property type="protein sequence ID" value="ETN85623.1"/>
    <property type="molecule type" value="Genomic_DNA"/>
</dbReference>
<evidence type="ECO:0000256" key="1">
    <source>
        <dbReference type="SAM" id="SignalP"/>
    </source>
</evidence>
<dbReference type="CTD" id="25346358"/>
<evidence type="ECO:0000313" key="3">
    <source>
        <dbReference type="Proteomes" id="UP000053676"/>
    </source>
</evidence>
<feature type="chain" id="PRO_5012926587" description="Cystatin domain-containing protein" evidence="1">
    <location>
        <begin position="16"/>
        <end position="119"/>
    </location>
</feature>
<dbReference type="AlphaFoldDB" id="W2TUW9"/>
<protein>
    <recommendedName>
        <fullName evidence="4">Cystatin domain-containing protein</fullName>
    </recommendedName>
</protein>
<dbReference type="GeneID" id="25346358"/>
<gene>
    <name evidence="2" type="ORF">NECAME_06326</name>
</gene>
<accession>W2TUW9</accession>
<proteinExistence type="predicted"/>
<organism evidence="2 3">
    <name type="scientific">Necator americanus</name>
    <name type="common">Human hookworm</name>
    <dbReference type="NCBI Taxonomy" id="51031"/>
    <lineage>
        <taxon>Eukaryota</taxon>
        <taxon>Metazoa</taxon>
        <taxon>Ecdysozoa</taxon>
        <taxon>Nematoda</taxon>
        <taxon>Chromadorea</taxon>
        <taxon>Rhabditida</taxon>
        <taxon>Rhabditina</taxon>
        <taxon>Rhabditomorpha</taxon>
        <taxon>Strongyloidea</taxon>
        <taxon>Ancylostomatidae</taxon>
        <taxon>Bunostominae</taxon>
        <taxon>Necator</taxon>
    </lineage>
</organism>